<dbReference type="SMART" id="SM00228">
    <property type="entry name" value="PDZ"/>
    <property type="match status" value="1"/>
</dbReference>
<dbReference type="Pfam" id="PF18265">
    <property type="entry name" value="Nas2_N"/>
    <property type="match status" value="1"/>
</dbReference>
<dbReference type="RefSeq" id="XP_019036210.1">
    <property type="nucleotide sequence ID" value="XM_019182826.1"/>
</dbReference>
<sequence length="203" mass="22820">MNSLKDVEYNLSHDINTIKDLNYQQLALVKSEIESELNKLFEVLQKNKVSMDSALITHDGFPRSDVNVIEIRNVRVKIIKLRNDLTIVINALSEKLHSQFQNTEPEKKIDSDLLIPFAKVTEVVDSGPAAQAGIRVDDKIVIFGTINVTNHNNLQNIGLIVKNNVNKPIEIKVLRGSQKLHLEIKPTSDWPGNGLLGCRIIQI</sequence>
<evidence type="ECO:0000256" key="1">
    <source>
        <dbReference type="ARBA" id="ARBA00023186"/>
    </source>
</evidence>
<dbReference type="Gene3D" id="6.10.140.1710">
    <property type="match status" value="1"/>
</dbReference>
<dbReference type="PANTHER" id="PTHR12651">
    <property type="entry name" value="26S PROTEASOME NON-ATPASE REGULATORY SUBUNIT 9"/>
    <property type="match status" value="1"/>
</dbReference>
<protein>
    <recommendedName>
        <fullName evidence="2">Probable 26S proteasome regulatory subunit p27</fullName>
    </recommendedName>
</protein>
<evidence type="ECO:0000259" key="3">
    <source>
        <dbReference type="SMART" id="SM00228"/>
    </source>
</evidence>
<evidence type="ECO:0000313" key="5">
    <source>
        <dbReference type="Proteomes" id="UP000094112"/>
    </source>
</evidence>
<keyword evidence="5" id="KW-1185">Reference proteome</keyword>
<dbReference type="GO" id="GO:0044183">
    <property type="term" value="F:protein folding chaperone"/>
    <property type="evidence" value="ECO:0007669"/>
    <property type="project" value="EnsemblFungi"/>
</dbReference>
<dbReference type="GO" id="GO:0005634">
    <property type="term" value="C:nucleus"/>
    <property type="evidence" value="ECO:0007669"/>
    <property type="project" value="EnsemblFungi"/>
</dbReference>
<dbReference type="PANTHER" id="PTHR12651:SF1">
    <property type="entry name" value="26S PROTEASOME NON-ATPASE REGULATORY SUBUNIT 9"/>
    <property type="match status" value="1"/>
</dbReference>
<dbReference type="Proteomes" id="UP000094112">
    <property type="component" value="Unassembled WGS sequence"/>
</dbReference>
<reference evidence="4 5" key="1">
    <citation type="journal article" date="2016" name="Proc. Natl. Acad. Sci. U.S.A.">
        <title>Comparative genomics of biotechnologically important yeasts.</title>
        <authorList>
            <person name="Riley R."/>
            <person name="Haridas S."/>
            <person name="Wolfe K.H."/>
            <person name="Lopes M.R."/>
            <person name="Hittinger C.T."/>
            <person name="Goeker M."/>
            <person name="Salamov A.A."/>
            <person name="Wisecaver J.H."/>
            <person name="Long T.M."/>
            <person name="Calvey C.H."/>
            <person name="Aerts A.L."/>
            <person name="Barry K.W."/>
            <person name="Choi C."/>
            <person name="Clum A."/>
            <person name="Coughlan A.Y."/>
            <person name="Deshpande S."/>
            <person name="Douglass A.P."/>
            <person name="Hanson S.J."/>
            <person name="Klenk H.-P."/>
            <person name="LaButti K.M."/>
            <person name="Lapidus A."/>
            <person name="Lindquist E.A."/>
            <person name="Lipzen A.M."/>
            <person name="Meier-Kolthoff J.P."/>
            <person name="Ohm R.A."/>
            <person name="Otillar R.P."/>
            <person name="Pangilinan J.L."/>
            <person name="Peng Y."/>
            <person name="Rokas A."/>
            <person name="Rosa C.A."/>
            <person name="Scheuner C."/>
            <person name="Sibirny A.A."/>
            <person name="Slot J.C."/>
            <person name="Stielow J.B."/>
            <person name="Sun H."/>
            <person name="Kurtzman C.P."/>
            <person name="Blackwell M."/>
            <person name="Grigoriev I.V."/>
            <person name="Jeffries T.W."/>
        </authorList>
    </citation>
    <scope>NUCLEOTIDE SEQUENCE [LARGE SCALE GENOMIC DNA]</scope>
    <source>
        <strain evidence="5">ATCC 58044 / CBS 1984 / NCYC 433 / NRRL Y-366-8</strain>
    </source>
</reference>
<organism evidence="4 5">
    <name type="scientific">Wickerhamomyces anomalus (strain ATCC 58044 / CBS 1984 / NCYC 433 / NRRL Y-366-8)</name>
    <name type="common">Yeast</name>
    <name type="synonym">Hansenula anomala</name>
    <dbReference type="NCBI Taxonomy" id="683960"/>
    <lineage>
        <taxon>Eukaryota</taxon>
        <taxon>Fungi</taxon>
        <taxon>Dikarya</taxon>
        <taxon>Ascomycota</taxon>
        <taxon>Saccharomycotina</taxon>
        <taxon>Saccharomycetes</taxon>
        <taxon>Phaffomycetales</taxon>
        <taxon>Wickerhamomycetaceae</taxon>
        <taxon>Wickerhamomyces</taxon>
    </lineage>
</organism>
<feature type="domain" description="PDZ" evidence="3">
    <location>
        <begin position="83"/>
        <end position="177"/>
    </location>
</feature>
<dbReference type="FunFam" id="2.30.42.10:FF:000107">
    <property type="entry name" value="26S proteasome non-ATPase regulatory subunit 9"/>
    <property type="match status" value="1"/>
</dbReference>
<proteinExistence type="predicted"/>
<dbReference type="InterPro" id="IPR040815">
    <property type="entry name" value="Nas2_N"/>
</dbReference>
<dbReference type="InterPro" id="IPR035269">
    <property type="entry name" value="PSMD9"/>
</dbReference>
<name>A0A1E3NV76_WICAA</name>
<accession>A0A1E3NV76</accession>
<evidence type="ECO:0000313" key="4">
    <source>
        <dbReference type="EMBL" id="ODQ57003.1"/>
    </source>
</evidence>
<keyword evidence="1" id="KW-0143">Chaperone</keyword>
<dbReference type="Gene3D" id="2.30.42.10">
    <property type="match status" value="1"/>
</dbReference>
<dbReference type="InterPro" id="IPR001478">
    <property type="entry name" value="PDZ"/>
</dbReference>
<evidence type="ECO:0000256" key="2">
    <source>
        <dbReference type="ARBA" id="ARBA00068021"/>
    </source>
</evidence>
<dbReference type="EMBL" id="KV454214">
    <property type="protein sequence ID" value="ODQ57003.1"/>
    <property type="molecule type" value="Genomic_DNA"/>
</dbReference>
<dbReference type="SUPFAM" id="SSF50156">
    <property type="entry name" value="PDZ domain-like"/>
    <property type="match status" value="1"/>
</dbReference>
<dbReference type="GeneID" id="30200072"/>
<dbReference type="InterPro" id="IPR036034">
    <property type="entry name" value="PDZ_sf"/>
</dbReference>
<dbReference type="GO" id="GO:0005829">
    <property type="term" value="C:cytosol"/>
    <property type="evidence" value="ECO:0007669"/>
    <property type="project" value="EnsemblFungi"/>
</dbReference>
<dbReference type="AlphaFoldDB" id="A0A1E3NV76"/>
<dbReference type="Pfam" id="PF13180">
    <property type="entry name" value="PDZ_2"/>
    <property type="match status" value="1"/>
</dbReference>
<dbReference type="OrthoDB" id="72325at2759"/>
<dbReference type="GO" id="GO:0070682">
    <property type="term" value="P:proteasome regulatory particle assembly"/>
    <property type="evidence" value="ECO:0007669"/>
    <property type="project" value="EnsemblFungi"/>
</dbReference>
<gene>
    <name evidence="4" type="ORF">WICANDRAFT_58552</name>
</gene>
<dbReference type="STRING" id="683960.A0A1E3NV76"/>